<dbReference type="RefSeq" id="WP_203227835.1">
    <property type="nucleotide sequence ID" value="NZ_JBHSKV010000013.1"/>
</dbReference>
<evidence type="ECO:0000313" key="1">
    <source>
        <dbReference type="EMBL" id="MFC5135097.1"/>
    </source>
</evidence>
<gene>
    <name evidence="1" type="ORF">ACFPJA_10270</name>
</gene>
<dbReference type="Gene3D" id="1.50.10.20">
    <property type="match status" value="1"/>
</dbReference>
<name>A0ABD5QSD4_9EURY</name>
<comment type="caution">
    <text evidence="1">The sequence shown here is derived from an EMBL/GenBank/DDBJ whole genome shotgun (WGS) entry which is preliminary data.</text>
</comment>
<dbReference type="EMBL" id="JBHSKV010000013">
    <property type="protein sequence ID" value="MFC5135097.1"/>
    <property type="molecule type" value="Genomic_DNA"/>
</dbReference>
<accession>A0ABD5QSD4</accession>
<dbReference type="AlphaFoldDB" id="A0ABD5QSD4"/>
<reference evidence="1 2" key="1">
    <citation type="journal article" date="2019" name="Int. J. Syst. Evol. Microbiol.">
        <title>The Global Catalogue of Microorganisms (GCM) 10K type strain sequencing project: providing services to taxonomists for standard genome sequencing and annotation.</title>
        <authorList>
            <consortium name="The Broad Institute Genomics Platform"/>
            <consortium name="The Broad Institute Genome Sequencing Center for Infectious Disease"/>
            <person name="Wu L."/>
            <person name="Ma J."/>
        </authorList>
    </citation>
    <scope>NUCLEOTIDE SEQUENCE [LARGE SCALE GENOMIC DNA]</scope>
    <source>
        <strain evidence="1 2">CGMCC 1.16026</strain>
    </source>
</reference>
<dbReference type="InterPro" id="IPR008928">
    <property type="entry name" value="6-hairpin_glycosidase_sf"/>
</dbReference>
<organism evidence="1 2">
    <name type="scientific">Halorubrum glutamatedens</name>
    <dbReference type="NCBI Taxonomy" id="2707018"/>
    <lineage>
        <taxon>Archaea</taxon>
        <taxon>Methanobacteriati</taxon>
        <taxon>Methanobacteriota</taxon>
        <taxon>Stenosarchaea group</taxon>
        <taxon>Halobacteria</taxon>
        <taxon>Halobacteriales</taxon>
        <taxon>Haloferacaceae</taxon>
        <taxon>Halorubrum</taxon>
    </lineage>
</organism>
<sequence length="407" mass="46824">MAEPTVKPTEGSVTEQLLENTLRYALEREYRGYDYCDGLSSRILQTLPIENKWVNIGFQEVAKRSPINIRAPLLIPKRRSFKGSGLFVMANVTAYELTGRKLYLDQAEMLVNWLLETRREQPFGWGHNHDIQTLNTTVERNTPSIVSVTYITLGILEFAKHRDTEAYALIKEHVPDLLFDTLEYSECRAGARIKYKSTQQDGVYTINANALGARLLMELYHEFENVTYRDRAELILDYVVSQQTSIGGWKYTDPPSASHLSMDSHHNGFIIESLLRYGELTDSRRYESALTEALSFYKKTLFQSDGTPNWDEKRQYPRDIHAAAQGIITCSCAGDVEFASKILDWSLGTLYAGNGQFHYRKQRYYTKEFTLMRWCQAWMSYALSIYAREKYVSTQVDVRTETGDGDS</sequence>
<protein>
    <submittedName>
        <fullName evidence="1">Antibiotic ABC transporter permease</fullName>
    </submittedName>
</protein>
<dbReference type="SUPFAM" id="SSF48208">
    <property type="entry name" value="Six-hairpin glycosidases"/>
    <property type="match status" value="1"/>
</dbReference>
<evidence type="ECO:0000313" key="2">
    <source>
        <dbReference type="Proteomes" id="UP001596145"/>
    </source>
</evidence>
<proteinExistence type="predicted"/>
<dbReference type="Proteomes" id="UP001596145">
    <property type="component" value="Unassembled WGS sequence"/>
</dbReference>
<keyword evidence="2" id="KW-1185">Reference proteome</keyword>